<evidence type="ECO:0000313" key="3">
    <source>
        <dbReference type="EMBL" id="SDX85854.1"/>
    </source>
</evidence>
<evidence type="ECO:0000259" key="2">
    <source>
        <dbReference type="Pfam" id="PF07331"/>
    </source>
</evidence>
<name>A0A1H3F6N7_9GAMM</name>
<dbReference type="EMBL" id="FNNI01000007">
    <property type="protein sequence ID" value="SDX85854.1"/>
    <property type="molecule type" value="Genomic_DNA"/>
</dbReference>
<dbReference type="InterPro" id="IPR009936">
    <property type="entry name" value="DUF1468"/>
</dbReference>
<reference evidence="3 4" key="1">
    <citation type="submission" date="2016-10" db="EMBL/GenBank/DDBJ databases">
        <authorList>
            <person name="de Groot N.N."/>
        </authorList>
    </citation>
    <scope>NUCLEOTIDE SEQUENCE [LARGE SCALE GENOMIC DNA]</scope>
    <source>
        <strain evidence="3 4">DSM 19219</strain>
    </source>
</reference>
<evidence type="ECO:0000313" key="4">
    <source>
        <dbReference type="Proteomes" id="UP000198500"/>
    </source>
</evidence>
<dbReference type="Pfam" id="PF07331">
    <property type="entry name" value="TctB"/>
    <property type="match status" value="1"/>
</dbReference>
<proteinExistence type="predicted"/>
<organism evidence="3 4">
    <name type="scientific">Aidingimonas halophila</name>
    <dbReference type="NCBI Taxonomy" id="574349"/>
    <lineage>
        <taxon>Bacteria</taxon>
        <taxon>Pseudomonadati</taxon>
        <taxon>Pseudomonadota</taxon>
        <taxon>Gammaproteobacteria</taxon>
        <taxon>Oceanospirillales</taxon>
        <taxon>Halomonadaceae</taxon>
        <taxon>Aidingimonas</taxon>
    </lineage>
</organism>
<feature type="domain" description="DUF1468" evidence="2">
    <location>
        <begin position="16"/>
        <end position="142"/>
    </location>
</feature>
<protein>
    <submittedName>
        <fullName evidence="3">Tripartite tricarboxylate transporter TctB family protein</fullName>
    </submittedName>
</protein>
<feature type="transmembrane region" description="Helical" evidence="1">
    <location>
        <begin position="20"/>
        <end position="37"/>
    </location>
</feature>
<dbReference type="STRING" id="574349.SAMN05443545_107349"/>
<accession>A0A1H3F6N7</accession>
<gene>
    <name evidence="3" type="ORF">SAMN05443545_107349</name>
</gene>
<keyword evidence="4" id="KW-1185">Reference proteome</keyword>
<sequence>MSMFEITIPFDQSHLFFPRIITWLLGGLFVLVLMKYARPIMSKYRSGGMTELLDLEEFHKFKFFGTIVLVALYFIMMDVVGSWFPNMGFGFLFVSMPFIFLMGMMYVHEITKATVTKIVIVSLVSPLLAWFVLARLFDITLP</sequence>
<dbReference type="AlphaFoldDB" id="A0A1H3F6N7"/>
<keyword evidence="1" id="KW-0812">Transmembrane</keyword>
<keyword evidence="1" id="KW-0472">Membrane</keyword>
<evidence type="ECO:0000256" key="1">
    <source>
        <dbReference type="SAM" id="Phobius"/>
    </source>
</evidence>
<dbReference type="Proteomes" id="UP000198500">
    <property type="component" value="Unassembled WGS sequence"/>
</dbReference>
<feature type="transmembrane region" description="Helical" evidence="1">
    <location>
        <begin position="119"/>
        <end position="137"/>
    </location>
</feature>
<keyword evidence="1" id="KW-1133">Transmembrane helix</keyword>
<feature type="transmembrane region" description="Helical" evidence="1">
    <location>
        <begin position="88"/>
        <end position="107"/>
    </location>
</feature>
<feature type="transmembrane region" description="Helical" evidence="1">
    <location>
        <begin position="58"/>
        <end position="76"/>
    </location>
</feature>